<feature type="region of interest" description="Disordered" evidence="1">
    <location>
        <begin position="46"/>
        <end position="67"/>
    </location>
</feature>
<keyword evidence="3" id="KW-1185">Reference proteome</keyword>
<feature type="region of interest" description="Disordered" evidence="1">
    <location>
        <begin position="1"/>
        <end position="20"/>
    </location>
</feature>
<comment type="caution">
    <text evidence="2">The sequence shown here is derived from an EMBL/GenBank/DDBJ whole genome shotgun (WGS) entry which is preliminary data.</text>
</comment>
<dbReference type="AlphaFoldDB" id="A0AAV0Y9B7"/>
<proteinExistence type="predicted"/>
<evidence type="ECO:0000313" key="2">
    <source>
        <dbReference type="EMBL" id="CAI6377408.1"/>
    </source>
</evidence>
<gene>
    <name evidence="2" type="ORF">MEUPH1_LOCUS30674</name>
</gene>
<evidence type="ECO:0000313" key="3">
    <source>
        <dbReference type="Proteomes" id="UP001160148"/>
    </source>
</evidence>
<name>A0AAV0Y9B7_9HEMI</name>
<accession>A0AAV0Y9B7</accession>
<organism evidence="2 3">
    <name type="scientific">Macrosiphum euphorbiae</name>
    <name type="common">potato aphid</name>
    <dbReference type="NCBI Taxonomy" id="13131"/>
    <lineage>
        <taxon>Eukaryota</taxon>
        <taxon>Metazoa</taxon>
        <taxon>Ecdysozoa</taxon>
        <taxon>Arthropoda</taxon>
        <taxon>Hexapoda</taxon>
        <taxon>Insecta</taxon>
        <taxon>Pterygota</taxon>
        <taxon>Neoptera</taxon>
        <taxon>Paraneoptera</taxon>
        <taxon>Hemiptera</taxon>
        <taxon>Sternorrhyncha</taxon>
        <taxon>Aphidomorpha</taxon>
        <taxon>Aphidoidea</taxon>
        <taxon>Aphididae</taxon>
        <taxon>Macrosiphini</taxon>
        <taxon>Macrosiphum</taxon>
    </lineage>
</organism>
<evidence type="ECO:0000256" key="1">
    <source>
        <dbReference type="SAM" id="MobiDB-lite"/>
    </source>
</evidence>
<protein>
    <submittedName>
        <fullName evidence="2">Uncharacterized protein</fullName>
    </submittedName>
</protein>
<sequence>MPQTSSKHSQPLLQHSFNNSQPFTQNSFNNLFKSTTITNSLPTQPAAPYHTSVYSAPQHKSTFSNAPPSVSVYGTHSLSNISGINLDSTKLPTYNGQLTPIHPEEFLEQAEQYFLTQPPVPDQFKINYVKAKFVDDAQLWYPPTIGV</sequence>
<dbReference type="Proteomes" id="UP001160148">
    <property type="component" value="Unassembled WGS sequence"/>
</dbReference>
<feature type="compositionally biased region" description="Polar residues" evidence="1">
    <location>
        <begin position="52"/>
        <end position="67"/>
    </location>
</feature>
<dbReference type="EMBL" id="CARXXK010001739">
    <property type="protein sequence ID" value="CAI6377408.1"/>
    <property type="molecule type" value="Genomic_DNA"/>
</dbReference>
<reference evidence="2 3" key="1">
    <citation type="submission" date="2023-01" db="EMBL/GenBank/DDBJ databases">
        <authorList>
            <person name="Whitehead M."/>
        </authorList>
    </citation>
    <scope>NUCLEOTIDE SEQUENCE [LARGE SCALE GENOMIC DNA]</scope>
</reference>